<sequence>MGLSAQPCQMKAYRNLVSKFERTWAITDLLRSGRPETISDVQVAEVLQENQNIANTTAVSIKRSRNGEAVSATVTGEQYLHMFDAIPRLLNEREGIENMIFMQDGAPQHFY</sequence>
<gene>
    <name evidence="1" type="ORF">ILUMI_23808</name>
</gene>
<dbReference type="AlphaFoldDB" id="A0A8K0CD67"/>
<proteinExistence type="predicted"/>
<dbReference type="Proteomes" id="UP000801492">
    <property type="component" value="Unassembled WGS sequence"/>
</dbReference>
<reference evidence="1" key="1">
    <citation type="submission" date="2019-08" db="EMBL/GenBank/DDBJ databases">
        <title>The genome of the North American firefly Photinus pyralis.</title>
        <authorList>
            <consortium name="Photinus pyralis genome working group"/>
            <person name="Fallon T.R."/>
            <person name="Sander Lower S.E."/>
            <person name="Weng J.-K."/>
        </authorList>
    </citation>
    <scope>NUCLEOTIDE SEQUENCE</scope>
    <source>
        <strain evidence="1">TRF0915ILg1</strain>
        <tissue evidence="1">Whole body</tissue>
    </source>
</reference>
<evidence type="ECO:0000313" key="2">
    <source>
        <dbReference type="Proteomes" id="UP000801492"/>
    </source>
</evidence>
<comment type="caution">
    <text evidence="1">The sequence shown here is derived from an EMBL/GenBank/DDBJ whole genome shotgun (WGS) entry which is preliminary data.</text>
</comment>
<organism evidence="1 2">
    <name type="scientific">Ignelater luminosus</name>
    <name type="common">Cucubano</name>
    <name type="synonym">Pyrophorus luminosus</name>
    <dbReference type="NCBI Taxonomy" id="2038154"/>
    <lineage>
        <taxon>Eukaryota</taxon>
        <taxon>Metazoa</taxon>
        <taxon>Ecdysozoa</taxon>
        <taxon>Arthropoda</taxon>
        <taxon>Hexapoda</taxon>
        <taxon>Insecta</taxon>
        <taxon>Pterygota</taxon>
        <taxon>Neoptera</taxon>
        <taxon>Endopterygota</taxon>
        <taxon>Coleoptera</taxon>
        <taxon>Polyphaga</taxon>
        <taxon>Elateriformia</taxon>
        <taxon>Elateroidea</taxon>
        <taxon>Elateridae</taxon>
        <taxon>Agrypninae</taxon>
        <taxon>Pyrophorini</taxon>
        <taxon>Ignelater</taxon>
    </lineage>
</organism>
<evidence type="ECO:0000313" key="1">
    <source>
        <dbReference type="EMBL" id="KAF2882363.1"/>
    </source>
</evidence>
<dbReference type="OrthoDB" id="9979538at2759"/>
<name>A0A8K0CD67_IGNLU</name>
<protein>
    <submittedName>
        <fullName evidence="1">Uncharacterized protein</fullName>
    </submittedName>
</protein>
<accession>A0A8K0CD67</accession>
<keyword evidence="2" id="KW-1185">Reference proteome</keyword>
<dbReference type="EMBL" id="VTPC01090621">
    <property type="protein sequence ID" value="KAF2882363.1"/>
    <property type="molecule type" value="Genomic_DNA"/>
</dbReference>